<evidence type="ECO:0000313" key="2">
    <source>
        <dbReference type="Proteomes" id="UP000287166"/>
    </source>
</evidence>
<dbReference type="Proteomes" id="UP000287166">
    <property type="component" value="Unassembled WGS sequence"/>
</dbReference>
<name>A0A401GNJ7_9APHY</name>
<protein>
    <submittedName>
        <fullName evidence="1">Uncharacterized protein</fullName>
    </submittedName>
</protein>
<dbReference type="OrthoDB" id="2689725at2759"/>
<keyword evidence="2" id="KW-1185">Reference proteome</keyword>
<dbReference type="STRING" id="139825.A0A401GNJ7"/>
<organism evidence="1 2">
    <name type="scientific">Sparassis crispa</name>
    <dbReference type="NCBI Taxonomy" id="139825"/>
    <lineage>
        <taxon>Eukaryota</taxon>
        <taxon>Fungi</taxon>
        <taxon>Dikarya</taxon>
        <taxon>Basidiomycota</taxon>
        <taxon>Agaricomycotina</taxon>
        <taxon>Agaricomycetes</taxon>
        <taxon>Polyporales</taxon>
        <taxon>Sparassidaceae</taxon>
        <taxon>Sparassis</taxon>
    </lineage>
</organism>
<dbReference type="EMBL" id="BFAD01000005">
    <property type="protein sequence ID" value="GBE83750.1"/>
    <property type="molecule type" value="Genomic_DNA"/>
</dbReference>
<sequence length="301" mass="34754">MLYNNYLQALRIIEMDNVALREAMGSLEIEQDNIEKWYAEEAQYFAMLRQEPEWDVHAMTYVESLQELRDIEKQLSSTSSTFYAGIPDSYQFLPPTPESLMEWHTIVSQDVIEMEVNMQLSKQWVPTDHEYLDTVRYISTCKYHHALDNLQRLVVLHLFELHKLNLLQTAYRMRMHIAKSLQTRCEAIRNAVQVYNAAAGVLNPPRPTLDWAKISHYSFLDEFDLLHDTRNDIYALEGFSGMPSPGQCRSLHPQVIITASDAQAPVHSDILQEDDDAAGEDEEAELQINGLVEYICNLSIQ</sequence>
<dbReference type="AlphaFoldDB" id="A0A401GNJ7"/>
<dbReference type="InParanoid" id="A0A401GNJ7"/>
<proteinExistence type="predicted"/>
<dbReference type="GeneID" id="38780667"/>
<evidence type="ECO:0000313" key="1">
    <source>
        <dbReference type="EMBL" id="GBE83750.1"/>
    </source>
</evidence>
<dbReference type="RefSeq" id="XP_027614663.1">
    <property type="nucleotide sequence ID" value="XM_027758862.1"/>
</dbReference>
<comment type="caution">
    <text evidence="1">The sequence shown here is derived from an EMBL/GenBank/DDBJ whole genome shotgun (WGS) entry which is preliminary data.</text>
</comment>
<gene>
    <name evidence="1" type="ORF">SCP_0508060</name>
</gene>
<accession>A0A401GNJ7</accession>
<reference evidence="1 2" key="1">
    <citation type="journal article" date="2018" name="Sci. Rep.">
        <title>Genome sequence of the cauliflower mushroom Sparassis crispa (Hanabiratake) and its association with beneficial usage.</title>
        <authorList>
            <person name="Kiyama R."/>
            <person name="Furutani Y."/>
            <person name="Kawaguchi K."/>
            <person name="Nakanishi T."/>
        </authorList>
    </citation>
    <scope>NUCLEOTIDE SEQUENCE [LARGE SCALE GENOMIC DNA]</scope>
</reference>